<proteinExistence type="predicted"/>
<evidence type="ECO:0000313" key="2">
    <source>
        <dbReference type="EMBL" id="CAL0317464.1"/>
    </source>
</evidence>
<comment type="caution">
    <text evidence="2">The sequence shown here is derived from an EMBL/GenBank/DDBJ whole genome shotgun (WGS) entry which is preliminary data.</text>
</comment>
<dbReference type="EMBL" id="CAXHTB010000013">
    <property type="protein sequence ID" value="CAL0317464.1"/>
    <property type="molecule type" value="Genomic_DNA"/>
</dbReference>
<gene>
    <name evidence="2" type="ORF">LLUT_LOCUS18524</name>
</gene>
<feature type="compositionally biased region" description="Polar residues" evidence="1">
    <location>
        <begin position="83"/>
        <end position="99"/>
    </location>
</feature>
<protein>
    <submittedName>
        <fullName evidence="2">Uncharacterized protein</fullName>
    </submittedName>
</protein>
<accession>A0AAV1X6U3</accession>
<keyword evidence="3" id="KW-1185">Reference proteome</keyword>
<dbReference type="AlphaFoldDB" id="A0AAV1X6U3"/>
<evidence type="ECO:0000313" key="3">
    <source>
        <dbReference type="Proteomes" id="UP001497480"/>
    </source>
</evidence>
<sequence>MVCGQLITLLYATSRSSLVNPRSFFYNSIKNYGQAINGNRGRWIEERAPSTAEEFQRIAEEKVKEAKQGVVAKSVGAQDGTIGDTNIESAKNSFKHGSN</sequence>
<organism evidence="2 3">
    <name type="scientific">Lupinus luteus</name>
    <name type="common">European yellow lupine</name>
    <dbReference type="NCBI Taxonomy" id="3873"/>
    <lineage>
        <taxon>Eukaryota</taxon>
        <taxon>Viridiplantae</taxon>
        <taxon>Streptophyta</taxon>
        <taxon>Embryophyta</taxon>
        <taxon>Tracheophyta</taxon>
        <taxon>Spermatophyta</taxon>
        <taxon>Magnoliopsida</taxon>
        <taxon>eudicotyledons</taxon>
        <taxon>Gunneridae</taxon>
        <taxon>Pentapetalae</taxon>
        <taxon>rosids</taxon>
        <taxon>fabids</taxon>
        <taxon>Fabales</taxon>
        <taxon>Fabaceae</taxon>
        <taxon>Papilionoideae</taxon>
        <taxon>50 kb inversion clade</taxon>
        <taxon>genistoids sensu lato</taxon>
        <taxon>core genistoids</taxon>
        <taxon>Genisteae</taxon>
        <taxon>Lupinus</taxon>
    </lineage>
</organism>
<dbReference type="Proteomes" id="UP001497480">
    <property type="component" value="Unassembled WGS sequence"/>
</dbReference>
<evidence type="ECO:0000256" key="1">
    <source>
        <dbReference type="SAM" id="MobiDB-lite"/>
    </source>
</evidence>
<reference evidence="2 3" key="1">
    <citation type="submission" date="2024-03" db="EMBL/GenBank/DDBJ databases">
        <authorList>
            <person name="Martinez-Hernandez J."/>
        </authorList>
    </citation>
    <scope>NUCLEOTIDE SEQUENCE [LARGE SCALE GENOMIC DNA]</scope>
</reference>
<feature type="region of interest" description="Disordered" evidence="1">
    <location>
        <begin position="79"/>
        <end position="99"/>
    </location>
</feature>
<name>A0AAV1X6U3_LUPLU</name>